<dbReference type="NCBIfam" id="TIGR00641">
    <property type="entry name" value="acid_CoA_mut_N"/>
    <property type="match status" value="1"/>
</dbReference>
<evidence type="ECO:0000313" key="10">
    <source>
        <dbReference type="EMBL" id="AQV97849.1"/>
    </source>
</evidence>
<dbReference type="FunFam" id="3.20.20.240:FF:000001">
    <property type="entry name" value="Probable methylmalonyl-coa mutase"/>
    <property type="match status" value="1"/>
</dbReference>
<dbReference type="InterPro" id="IPR006159">
    <property type="entry name" value="Acid_CoA_mut_C"/>
</dbReference>
<name>A0A1U9UZ53_CUPNE</name>
<dbReference type="GO" id="GO:0046872">
    <property type="term" value="F:metal ion binding"/>
    <property type="evidence" value="ECO:0007669"/>
    <property type="project" value="UniProtKB-KW"/>
</dbReference>
<dbReference type="GO" id="GO:0004494">
    <property type="term" value="F:methylmalonyl-CoA mutase activity"/>
    <property type="evidence" value="ECO:0007669"/>
    <property type="project" value="UniProtKB-EC"/>
</dbReference>
<keyword evidence="5" id="KW-0479">Metal-binding</keyword>
<protein>
    <recommendedName>
        <fullName evidence="8">Methylmalonyl-CoA mutase</fullName>
        <ecNumber evidence="3">5.4.99.2</ecNumber>
    </recommendedName>
</protein>
<dbReference type="NCBIfam" id="TIGR00640">
    <property type="entry name" value="acid_CoA_mut_C"/>
    <property type="match status" value="1"/>
</dbReference>
<dbReference type="GO" id="GO:0031419">
    <property type="term" value="F:cobalamin binding"/>
    <property type="evidence" value="ECO:0007669"/>
    <property type="project" value="UniProtKB-KW"/>
</dbReference>
<evidence type="ECO:0000256" key="3">
    <source>
        <dbReference type="ARBA" id="ARBA00012398"/>
    </source>
</evidence>
<keyword evidence="4" id="KW-0846">Cobalamin</keyword>
<dbReference type="InterPro" id="IPR016176">
    <property type="entry name" value="Cbl-dep_enz_cat"/>
</dbReference>
<dbReference type="GO" id="GO:0019678">
    <property type="term" value="P:propionate metabolic process, methylmalonyl pathway"/>
    <property type="evidence" value="ECO:0007669"/>
    <property type="project" value="TreeGrafter"/>
</dbReference>
<evidence type="ECO:0000256" key="5">
    <source>
        <dbReference type="ARBA" id="ARBA00022723"/>
    </source>
</evidence>
<reference evidence="11" key="1">
    <citation type="submission" date="2017-02" db="EMBL/GenBank/DDBJ databases">
        <title>Complete genome sequence of Cupriavidus necator strain NH9, a 3-chlorobenzoate degrader.</title>
        <authorList>
            <person name="Moriuchi R."/>
            <person name="Dohra H."/>
            <person name="Ogawa N."/>
        </authorList>
    </citation>
    <scope>NUCLEOTIDE SEQUENCE [LARGE SCALE GENOMIC DNA]</scope>
    <source>
        <strain evidence="11">NH9</strain>
    </source>
</reference>
<dbReference type="InterPro" id="IPR006158">
    <property type="entry name" value="Cobalamin-bd"/>
</dbReference>
<comment type="cofactor">
    <cofactor evidence="1">
        <name>adenosylcob(III)alamin</name>
        <dbReference type="ChEBI" id="CHEBI:18408"/>
    </cofactor>
</comment>
<dbReference type="NCBIfam" id="NF006944">
    <property type="entry name" value="PRK09426.1"/>
    <property type="match status" value="1"/>
</dbReference>
<evidence type="ECO:0000259" key="9">
    <source>
        <dbReference type="PROSITE" id="PS51332"/>
    </source>
</evidence>
<keyword evidence="6" id="KW-0413">Isomerase</keyword>
<dbReference type="Pfam" id="PF01642">
    <property type="entry name" value="MM_CoA_mutase"/>
    <property type="match status" value="1"/>
</dbReference>
<dbReference type="Pfam" id="PF02310">
    <property type="entry name" value="B12-binding"/>
    <property type="match status" value="1"/>
</dbReference>
<evidence type="ECO:0000256" key="2">
    <source>
        <dbReference type="ARBA" id="ARBA00008465"/>
    </source>
</evidence>
<dbReference type="RefSeq" id="WP_234824996.1">
    <property type="nucleotide sequence ID" value="NZ_CP017758.1"/>
</dbReference>
<dbReference type="EC" id="5.4.99.2" evidence="3"/>
<dbReference type="Gene3D" id="3.40.50.280">
    <property type="entry name" value="Cobalamin-binding domain"/>
    <property type="match status" value="1"/>
</dbReference>
<dbReference type="AlphaFoldDB" id="A0A1U9UZ53"/>
<evidence type="ECO:0000256" key="7">
    <source>
        <dbReference type="ARBA" id="ARBA00023285"/>
    </source>
</evidence>
<evidence type="ECO:0000256" key="8">
    <source>
        <dbReference type="ARBA" id="ARBA00072363"/>
    </source>
</evidence>
<dbReference type="EMBL" id="CP017758">
    <property type="protein sequence ID" value="AQV97849.1"/>
    <property type="molecule type" value="Genomic_DNA"/>
</dbReference>
<evidence type="ECO:0000256" key="6">
    <source>
        <dbReference type="ARBA" id="ARBA00023235"/>
    </source>
</evidence>
<proteinExistence type="inferred from homology"/>
<keyword evidence="7" id="KW-0170">Cobalt</keyword>
<gene>
    <name evidence="10" type="ORF">BJN34_28695</name>
</gene>
<dbReference type="Proteomes" id="UP000189627">
    <property type="component" value="Chromosome 2"/>
</dbReference>
<accession>A0A1U9UZ53</accession>
<dbReference type="PANTHER" id="PTHR48101">
    <property type="entry name" value="METHYLMALONYL-COA MUTASE, MITOCHONDRIAL-RELATED"/>
    <property type="match status" value="1"/>
</dbReference>
<dbReference type="PANTHER" id="PTHR48101:SF4">
    <property type="entry name" value="METHYLMALONYL-COA MUTASE, MITOCHONDRIAL"/>
    <property type="match status" value="1"/>
</dbReference>
<dbReference type="PROSITE" id="PS51332">
    <property type="entry name" value="B12_BINDING"/>
    <property type="match status" value="1"/>
</dbReference>
<dbReference type="InterPro" id="IPR006098">
    <property type="entry name" value="MMCoA_mutase_a_cat"/>
</dbReference>
<dbReference type="InterPro" id="IPR036724">
    <property type="entry name" value="Cobalamin-bd_sf"/>
</dbReference>
<comment type="similarity">
    <text evidence="2">Belongs to the methylmalonyl-CoA mutase family.</text>
</comment>
<dbReference type="SUPFAM" id="SSF52242">
    <property type="entry name" value="Cobalamin (vitamin B12)-binding domain"/>
    <property type="match status" value="1"/>
</dbReference>
<sequence length="702" mass="75402">MNAKQDNPAGDLQLKPVYGPDDLTGLGHLDGMPGEAPFVRGPYPTMYRGRPWTIRQYGGYGDAATSNLAYREALKQGAQGLSVAFDLPTHRGYDSDDPQAQADVGMAGVAIDSVEDMRRLFEGIALDRVSVSMTMSGAVLPVLAAFLVAAEESGVAFEQLRGTIQNDILKEFMVRNTWIHAPQPSLRIATDVVEWLAAHAPKFNGMSISGYHFQEAGADPVLELALTLANARTYVGLLRERGLDVDAFCGGLSFFFGVGKPFFVEIAKLRAARLLWHGIVCELGGTSARATAMRMHCQTSGWTLAAQQPLNNIARTTIEAMAAIFGGTQSLHTNGFDEALALPGAQASRVARDTQLILQHEFGLCEVADPWAGSYLIESLTGRMVTEVRAVLAHIDAQRGIVAALESGWVQRRIHQSALRTQARLDAREEVVVGVNRYRDPDDDRQECLEIDGTQVRAQQARRLVVLRGRRDGAAVRHALAALTDAARDGGRNLLACAIHAMRCRATVGECTRALLQVWPRHTVRSSYDAALYGTARAGSTEWLAACECVSALRERLGRAPRILVAKLGQDGHDRGAKAVAAGLADAGFVVELSPLFQSAEAVASSACDGDFDAIGISTLGGAHLELLPPLLHALRQRALDVPVFVGGIVPAGHRRLLRQCGVQEIFGPGTPMETMVSTIVAALTLSRMGRAEIQRADGAAA</sequence>
<dbReference type="KEGG" id="cuh:BJN34_28695"/>
<dbReference type="GO" id="GO:0005737">
    <property type="term" value="C:cytoplasm"/>
    <property type="evidence" value="ECO:0007669"/>
    <property type="project" value="TreeGrafter"/>
</dbReference>
<dbReference type="SUPFAM" id="SSF51703">
    <property type="entry name" value="Cobalamin (vitamin B12)-dependent enzymes"/>
    <property type="match status" value="1"/>
</dbReference>
<feature type="domain" description="B12-binding" evidence="9">
    <location>
        <begin position="560"/>
        <end position="691"/>
    </location>
</feature>
<dbReference type="InterPro" id="IPR006099">
    <property type="entry name" value="MeMalonylCoA_mutase_a/b_cat"/>
</dbReference>
<evidence type="ECO:0000256" key="4">
    <source>
        <dbReference type="ARBA" id="ARBA00022628"/>
    </source>
</evidence>
<dbReference type="Gene3D" id="3.20.20.240">
    <property type="entry name" value="Methylmalonyl-CoA mutase"/>
    <property type="match status" value="1"/>
</dbReference>
<evidence type="ECO:0000313" key="11">
    <source>
        <dbReference type="Proteomes" id="UP000189627"/>
    </source>
</evidence>
<evidence type="ECO:0000256" key="1">
    <source>
        <dbReference type="ARBA" id="ARBA00001922"/>
    </source>
</evidence>
<organism evidence="10 11">
    <name type="scientific">Cupriavidus necator</name>
    <name type="common">Alcaligenes eutrophus</name>
    <name type="synonym">Ralstonia eutropha</name>
    <dbReference type="NCBI Taxonomy" id="106590"/>
    <lineage>
        <taxon>Bacteria</taxon>
        <taxon>Pseudomonadati</taxon>
        <taxon>Pseudomonadota</taxon>
        <taxon>Betaproteobacteria</taxon>
        <taxon>Burkholderiales</taxon>
        <taxon>Burkholderiaceae</taxon>
        <taxon>Cupriavidus</taxon>
    </lineage>
</organism>